<dbReference type="SUPFAM" id="SSF101898">
    <property type="entry name" value="NHL repeat"/>
    <property type="match status" value="1"/>
</dbReference>
<keyword evidence="1" id="KW-0479">Metal-binding</keyword>
<dbReference type="EMBL" id="VSWD01000005">
    <property type="protein sequence ID" value="KAK3104033.1"/>
    <property type="molecule type" value="Genomic_DNA"/>
</dbReference>
<dbReference type="InterPro" id="IPR047153">
    <property type="entry name" value="TRIM45/56/19-like"/>
</dbReference>
<sequence length="486" mass="56471">MAASIYNAQFALRLCEDHDKKELHAYCKTCNKKICSSCIKEEHHQHDWEMITDILREKKHSLPEECKEIRAKQLPSLKRELCRFDKKIEEEDARFEQNKTTLNDSRQSYINKINQLFDGRIDECRQKSKSAKQIYKDKREVLKQKVEHLETMTTALDKDINTLPDHDILDMEKEMRDELEKALSYNAYMYTCATIFVPGHIEVQILENMIGEILDVSVEEKNDIDRYTKYISSLKSASDTNAWVKVHEDRYAKLIDITGDELKTMRNACTEMIISKNGELVLADFNERKILVLTKDEDEITTIDTKPLCPSFIGKTENDNILVTLKDDGELFNLNPTSRRFVQRMTLTGKVLHTYEFREDGKTRLFTLPTRTAENKNTDICVVNRLSYGSGELVVLHGNGLLKFTYNGGGLKYDKFSPRDVDCDDKCHILFTEQFNRGVHMLSSEGLYLCKLCQYEQLHPFVISIHGDTLWCGFKEGRLNVFKYTN</sequence>
<comment type="caution">
    <text evidence="3">The sequence shown here is derived from an EMBL/GenBank/DDBJ whole genome shotgun (WGS) entry which is preliminary data.</text>
</comment>
<organism evidence="3 4">
    <name type="scientific">Pinctada imbricata</name>
    <name type="common">Atlantic pearl-oyster</name>
    <name type="synonym">Pinctada martensii</name>
    <dbReference type="NCBI Taxonomy" id="66713"/>
    <lineage>
        <taxon>Eukaryota</taxon>
        <taxon>Metazoa</taxon>
        <taxon>Spiralia</taxon>
        <taxon>Lophotrochozoa</taxon>
        <taxon>Mollusca</taxon>
        <taxon>Bivalvia</taxon>
        <taxon>Autobranchia</taxon>
        <taxon>Pteriomorphia</taxon>
        <taxon>Pterioida</taxon>
        <taxon>Pterioidea</taxon>
        <taxon>Pteriidae</taxon>
        <taxon>Pinctada</taxon>
    </lineage>
</organism>
<dbReference type="Gene3D" id="2.120.10.30">
    <property type="entry name" value="TolB, C-terminal domain"/>
    <property type="match status" value="1"/>
</dbReference>
<keyword evidence="1" id="KW-0863">Zinc-finger</keyword>
<dbReference type="PROSITE" id="PS50119">
    <property type="entry name" value="ZF_BBOX"/>
    <property type="match status" value="1"/>
</dbReference>
<evidence type="ECO:0000256" key="1">
    <source>
        <dbReference type="PROSITE-ProRule" id="PRU00024"/>
    </source>
</evidence>
<evidence type="ECO:0000259" key="2">
    <source>
        <dbReference type="PROSITE" id="PS50119"/>
    </source>
</evidence>
<keyword evidence="4" id="KW-1185">Reference proteome</keyword>
<reference evidence="3" key="1">
    <citation type="submission" date="2019-08" db="EMBL/GenBank/DDBJ databases">
        <title>The improved chromosome-level genome for the pearl oyster Pinctada fucata martensii using PacBio sequencing and Hi-C.</title>
        <authorList>
            <person name="Zheng Z."/>
        </authorList>
    </citation>
    <scope>NUCLEOTIDE SEQUENCE</scope>
    <source>
        <strain evidence="3">ZZ-2019</strain>
        <tissue evidence="3">Adductor muscle</tissue>
    </source>
</reference>
<keyword evidence="1" id="KW-0862">Zinc</keyword>
<gene>
    <name evidence="3" type="ORF">FSP39_023821</name>
</gene>
<dbReference type="PANTHER" id="PTHR25462:SF296">
    <property type="entry name" value="MEIOTIC P26, ISOFORM F"/>
    <property type="match status" value="1"/>
</dbReference>
<dbReference type="GO" id="GO:0008270">
    <property type="term" value="F:zinc ion binding"/>
    <property type="evidence" value="ECO:0007669"/>
    <property type="project" value="UniProtKB-KW"/>
</dbReference>
<dbReference type="GO" id="GO:0061630">
    <property type="term" value="F:ubiquitin protein ligase activity"/>
    <property type="evidence" value="ECO:0007669"/>
    <property type="project" value="TreeGrafter"/>
</dbReference>
<dbReference type="Gene3D" id="3.30.160.60">
    <property type="entry name" value="Classic Zinc Finger"/>
    <property type="match status" value="1"/>
</dbReference>
<dbReference type="Pfam" id="PF00643">
    <property type="entry name" value="zf-B_box"/>
    <property type="match status" value="1"/>
</dbReference>
<dbReference type="AlphaFoldDB" id="A0AA88YFL0"/>
<dbReference type="PANTHER" id="PTHR25462">
    <property type="entry name" value="BONUS, ISOFORM C-RELATED"/>
    <property type="match status" value="1"/>
</dbReference>
<evidence type="ECO:0000313" key="3">
    <source>
        <dbReference type="EMBL" id="KAK3104033.1"/>
    </source>
</evidence>
<dbReference type="SUPFAM" id="SSF57845">
    <property type="entry name" value="B-box zinc-binding domain"/>
    <property type="match status" value="1"/>
</dbReference>
<feature type="domain" description="B box-type" evidence="2">
    <location>
        <begin position="10"/>
        <end position="51"/>
    </location>
</feature>
<dbReference type="Proteomes" id="UP001186944">
    <property type="component" value="Unassembled WGS sequence"/>
</dbReference>
<proteinExistence type="predicted"/>
<dbReference type="InterPro" id="IPR000315">
    <property type="entry name" value="Znf_B-box"/>
</dbReference>
<evidence type="ECO:0000313" key="4">
    <source>
        <dbReference type="Proteomes" id="UP001186944"/>
    </source>
</evidence>
<accession>A0AA88YFL0</accession>
<protein>
    <recommendedName>
        <fullName evidence="2">B box-type domain-containing protein</fullName>
    </recommendedName>
</protein>
<dbReference type="InterPro" id="IPR011042">
    <property type="entry name" value="6-blade_b-propeller_TolB-like"/>
</dbReference>
<name>A0AA88YFL0_PINIB</name>